<dbReference type="EMBL" id="MSFK01000039">
    <property type="protein sequence ID" value="PWY70386.1"/>
    <property type="molecule type" value="Genomic_DNA"/>
</dbReference>
<gene>
    <name evidence="2" type="ORF">BO94DRAFT_271034</name>
</gene>
<proteinExistence type="predicted"/>
<protein>
    <submittedName>
        <fullName evidence="2">Uncharacterized protein</fullName>
    </submittedName>
</protein>
<dbReference type="Proteomes" id="UP000246702">
    <property type="component" value="Unassembled WGS sequence"/>
</dbReference>
<dbReference type="AlphaFoldDB" id="A0A317V8C1"/>
<evidence type="ECO:0000256" key="1">
    <source>
        <dbReference type="SAM" id="MobiDB-lite"/>
    </source>
</evidence>
<organism evidence="2 3">
    <name type="scientific">Aspergillus sclerotioniger CBS 115572</name>
    <dbReference type="NCBI Taxonomy" id="1450535"/>
    <lineage>
        <taxon>Eukaryota</taxon>
        <taxon>Fungi</taxon>
        <taxon>Dikarya</taxon>
        <taxon>Ascomycota</taxon>
        <taxon>Pezizomycotina</taxon>
        <taxon>Eurotiomycetes</taxon>
        <taxon>Eurotiomycetidae</taxon>
        <taxon>Eurotiales</taxon>
        <taxon>Aspergillaceae</taxon>
        <taxon>Aspergillus</taxon>
        <taxon>Aspergillus subgen. Circumdati</taxon>
    </lineage>
</organism>
<accession>A0A317V8C1</accession>
<comment type="caution">
    <text evidence="2">The sequence shown here is derived from an EMBL/GenBank/DDBJ whole genome shotgun (WGS) entry which is preliminary data.</text>
</comment>
<dbReference type="RefSeq" id="XP_025462677.1">
    <property type="nucleotide sequence ID" value="XM_025606562.1"/>
</dbReference>
<dbReference type="GeneID" id="37108705"/>
<reference evidence="2 3" key="1">
    <citation type="submission" date="2016-12" db="EMBL/GenBank/DDBJ databases">
        <title>The genomes of Aspergillus section Nigri reveals drivers in fungal speciation.</title>
        <authorList>
            <consortium name="DOE Joint Genome Institute"/>
            <person name="Vesth T.C."/>
            <person name="Nybo J."/>
            <person name="Theobald S."/>
            <person name="Brandl J."/>
            <person name="Frisvad J.C."/>
            <person name="Nielsen K.F."/>
            <person name="Lyhne E.K."/>
            <person name="Kogle M.E."/>
            <person name="Kuo A."/>
            <person name="Riley R."/>
            <person name="Clum A."/>
            <person name="Nolan M."/>
            <person name="Lipzen A."/>
            <person name="Salamov A."/>
            <person name="Henrissat B."/>
            <person name="Wiebenga A."/>
            <person name="De Vries R.P."/>
            <person name="Grigoriev I.V."/>
            <person name="Mortensen U.H."/>
            <person name="Andersen M.R."/>
            <person name="Baker S.E."/>
        </authorList>
    </citation>
    <scope>NUCLEOTIDE SEQUENCE [LARGE SCALE GENOMIC DNA]</scope>
    <source>
        <strain evidence="2 3">CBS 115572</strain>
    </source>
</reference>
<keyword evidence="3" id="KW-1185">Reference proteome</keyword>
<evidence type="ECO:0000313" key="3">
    <source>
        <dbReference type="Proteomes" id="UP000246702"/>
    </source>
</evidence>
<evidence type="ECO:0000313" key="2">
    <source>
        <dbReference type="EMBL" id="PWY70386.1"/>
    </source>
</evidence>
<sequence length="120" mass="12896">MSLATKQSCAVGVLTLTACRHSHVEVRKNRCRSAYRPIPPSPPTSGIDGPVTGLVQLGETPSRIKPSDSMIGHLPDWADSYRVIQTGQTPPPPGALIGPSSSTRHRDQLADWICSTPWAD</sequence>
<name>A0A317V8C1_9EURO</name>
<feature type="region of interest" description="Disordered" evidence="1">
    <location>
        <begin position="83"/>
        <end position="104"/>
    </location>
</feature>
<dbReference type="PROSITE" id="PS51257">
    <property type="entry name" value="PROKAR_LIPOPROTEIN"/>
    <property type="match status" value="1"/>
</dbReference>